<accession>A0A9P8Q8Q3</accession>
<comment type="caution">
    <text evidence="2">The sequence shown here is derived from an EMBL/GenBank/DDBJ whole genome shotgun (WGS) entry which is preliminary data.</text>
</comment>
<evidence type="ECO:0000313" key="2">
    <source>
        <dbReference type="EMBL" id="KAH3685000.1"/>
    </source>
</evidence>
<gene>
    <name evidence="2" type="ORF">WICPIJ_004032</name>
</gene>
<feature type="compositionally biased region" description="Pro residues" evidence="1">
    <location>
        <begin position="11"/>
        <end position="20"/>
    </location>
</feature>
<organism evidence="2 3">
    <name type="scientific">Wickerhamomyces pijperi</name>
    <name type="common">Yeast</name>
    <name type="synonym">Pichia pijperi</name>
    <dbReference type="NCBI Taxonomy" id="599730"/>
    <lineage>
        <taxon>Eukaryota</taxon>
        <taxon>Fungi</taxon>
        <taxon>Dikarya</taxon>
        <taxon>Ascomycota</taxon>
        <taxon>Saccharomycotina</taxon>
        <taxon>Saccharomycetes</taxon>
        <taxon>Phaffomycetales</taxon>
        <taxon>Wickerhamomycetaceae</taxon>
        <taxon>Wickerhamomyces</taxon>
    </lineage>
</organism>
<evidence type="ECO:0000256" key="1">
    <source>
        <dbReference type="SAM" id="MobiDB-lite"/>
    </source>
</evidence>
<protein>
    <submittedName>
        <fullName evidence="2">Uncharacterized protein</fullName>
    </submittedName>
</protein>
<evidence type="ECO:0000313" key="3">
    <source>
        <dbReference type="Proteomes" id="UP000774326"/>
    </source>
</evidence>
<dbReference type="AlphaFoldDB" id="A0A9P8Q8Q3"/>
<dbReference type="Proteomes" id="UP000774326">
    <property type="component" value="Unassembled WGS sequence"/>
</dbReference>
<keyword evidence="3" id="KW-1185">Reference proteome</keyword>
<sequence length="136" mass="15181">MSTTLQEPTPELSPSPPPSSLPTSRELHKIKCLRPIIAKCVTYLNIGVDETLNTRISEQKVEIINDAQLDFSKVEDILKISKIEDVLSEDSIKKNSPLICIQIAASSLKTLEQTTEVIYDKMSAAKPLEFTWNPNI</sequence>
<reference evidence="2" key="1">
    <citation type="journal article" date="2021" name="Open Biol.">
        <title>Shared evolutionary footprints suggest mitochondrial oxidative damage underlies multiple complex I losses in fungi.</title>
        <authorList>
            <person name="Schikora-Tamarit M.A."/>
            <person name="Marcet-Houben M."/>
            <person name="Nosek J."/>
            <person name="Gabaldon T."/>
        </authorList>
    </citation>
    <scope>NUCLEOTIDE SEQUENCE</scope>
    <source>
        <strain evidence="2">CBS2887</strain>
    </source>
</reference>
<name>A0A9P8Q8Q3_WICPI</name>
<reference evidence="2" key="2">
    <citation type="submission" date="2021-01" db="EMBL/GenBank/DDBJ databases">
        <authorList>
            <person name="Schikora-Tamarit M.A."/>
        </authorList>
    </citation>
    <scope>NUCLEOTIDE SEQUENCE</scope>
    <source>
        <strain evidence="2">CBS2887</strain>
    </source>
</reference>
<dbReference type="EMBL" id="JAEUBG010002239">
    <property type="protein sequence ID" value="KAH3685000.1"/>
    <property type="molecule type" value="Genomic_DNA"/>
</dbReference>
<feature type="region of interest" description="Disordered" evidence="1">
    <location>
        <begin position="1"/>
        <end position="24"/>
    </location>
</feature>
<proteinExistence type="predicted"/>